<reference evidence="1 3" key="1">
    <citation type="journal article" date="2008" name="Science">
        <title>The Physcomitrella genome reveals evolutionary insights into the conquest of land by plants.</title>
        <authorList>
            <person name="Rensing S."/>
            <person name="Lang D."/>
            <person name="Zimmer A."/>
            <person name="Terry A."/>
            <person name="Salamov A."/>
            <person name="Shapiro H."/>
            <person name="Nishiyama T."/>
            <person name="Perroud P.-F."/>
            <person name="Lindquist E."/>
            <person name="Kamisugi Y."/>
            <person name="Tanahashi T."/>
            <person name="Sakakibara K."/>
            <person name="Fujita T."/>
            <person name="Oishi K."/>
            <person name="Shin-I T."/>
            <person name="Kuroki Y."/>
            <person name="Toyoda A."/>
            <person name="Suzuki Y."/>
            <person name="Hashimoto A."/>
            <person name="Yamaguchi K."/>
            <person name="Sugano A."/>
            <person name="Kohara Y."/>
            <person name="Fujiyama A."/>
            <person name="Anterola A."/>
            <person name="Aoki S."/>
            <person name="Ashton N."/>
            <person name="Barbazuk W.B."/>
            <person name="Barker E."/>
            <person name="Bennetzen J."/>
            <person name="Bezanilla M."/>
            <person name="Blankenship R."/>
            <person name="Cho S.H."/>
            <person name="Dutcher S."/>
            <person name="Estelle M."/>
            <person name="Fawcett J.A."/>
            <person name="Gundlach H."/>
            <person name="Hanada K."/>
            <person name="Heyl A."/>
            <person name="Hicks K.A."/>
            <person name="Hugh J."/>
            <person name="Lohr M."/>
            <person name="Mayer K."/>
            <person name="Melkozernov A."/>
            <person name="Murata T."/>
            <person name="Nelson D."/>
            <person name="Pils B."/>
            <person name="Prigge M."/>
            <person name="Reiss B."/>
            <person name="Renner T."/>
            <person name="Rombauts S."/>
            <person name="Rushton P."/>
            <person name="Sanderfoot A."/>
            <person name="Schween G."/>
            <person name="Shiu S.-H."/>
            <person name="Stueber K."/>
            <person name="Theodoulou F.L."/>
            <person name="Tu H."/>
            <person name="Van de Peer Y."/>
            <person name="Verrier P.J."/>
            <person name="Waters E."/>
            <person name="Wood A."/>
            <person name="Yang L."/>
            <person name="Cove D."/>
            <person name="Cuming A."/>
            <person name="Hasebe M."/>
            <person name="Lucas S."/>
            <person name="Mishler D.B."/>
            <person name="Reski R."/>
            <person name="Grigoriev I."/>
            <person name="Quatrano R.S."/>
            <person name="Boore J.L."/>
        </authorList>
    </citation>
    <scope>NUCLEOTIDE SEQUENCE [LARGE SCALE GENOMIC DNA]</scope>
    <source>
        <strain evidence="2 3">cv. Gransden 2004</strain>
    </source>
</reference>
<dbReference type="PANTHER" id="PTHR45863:SF7">
    <property type="entry name" value="SERINE_THREONINE-PROTEIN KINASE BSK5"/>
    <property type="match status" value="1"/>
</dbReference>
<reference evidence="2" key="3">
    <citation type="submission" date="2020-12" db="UniProtKB">
        <authorList>
            <consortium name="EnsemblPlants"/>
        </authorList>
    </citation>
    <scope>IDENTIFICATION</scope>
</reference>
<sequence>MLMDSYLEGEYSNDDGLEVVCLASRCLQFEPHERPNAKMLVTALTPLQRRTEAAGRSVSLNRYQAGMQRERNGSQLDEENRNIFLKKNQACRTRLIY</sequence>
<dbReference type="GO" id="GO:0005524">
    <property type="term" value="F:ATP binding"/>
    <property type="evidence" value="ECO:0007669"/>
    <property type="project" value="UniProtKB-KW"/>
</dbReference>
<dbReference type="Gene3D" id="1.10.510.10">
    <property type="entry name" value="Transferase(Phosphotransferase) domain 1"/>
    <property type="match status" value="1"/>
</dbReference>
<dbReference type="InterPro" id="IPR045845">
    <property type="entry name" value="BSK"/>
</dbReference>
<dbReference type="EMBL" id="ABEU02000006">
    <property type="protein sequence ID" value="PNR52946.1"/>
    <property type="molecule type" value="Genomic_DNA"/>
</dbReference>
<dbReference type="AlphaFoldDB" id="A0A2K1KGN4"/>
<keyword evidence="3" id="KW-1185">Reference proteome</keyword>
<dbReference type="GO" id="GO:0012505">
    <property type="term" value="C:endomembrane system"/>
    <property type="evidence" value="ECO:0007669"/>
    <property type="project" value="UniProtKB-SubCell"/>
</dbReference>
<dbReference type="Proteomes" id="UP000006727">
    <property type="component" value="Chromosome 6"/>
</dbReference>
<dbReference type="GO" id="GO:0009742">
    <property type="term" value="P:brassinosteroid mediated signaling pathway"/>
    <property type="evidence" value="ECO:0007669"/>
    <property type="project" value="InterPro"/>
</dbReference>
<proteinExistence type="predicted"/>
<dbReference type="InParanoid" id="A0A2K1KGN4"/>
<accession>A0A2K1KGN4</accession>
<evidence type="ECO:0000313" key="1">
    <source>
        <dbReference type="EMBL" id="PNR52946.1"/>
    </source>
</evidence>
<evidence type="ECO:0000313" key="2">
    <source>
        <dbReference type="EnsemblPlants" id="PAC:32976867.CDS.1"/>
    </source>
</evidence>
<dbReference type="PaxDb" id="3218-PP1S429_30V6.1"/>
<organism evidence="1">
    <name type="scientific">Physcomitrium patens</name>
    <name type="common">Spreading-leaved earth moss</name>
    <name type="synonym">Physcomitrella patens</name>
    <dbReference type="NCBI Taxonomy" id="3218"/>
    <lineage>
        <taxon>Eukaryota</taxon>
        <taxon>Viridiplantae</taxon>
        <taxon>Streptophyta</taxon>
        <taxon>Embryophyta</taxon>
        <taxon>Bryophyta</taxon>
        <taxon>Bryophytina</taxon>
        <taxon>Bryopsida</taxon>
        <taxon>Funariidae</taxon>
        <taxon>Funariales</taxon>
        <taxon>Funariaceae</taxon>
        <taxon>Physcomitrium</taxon>
    </lineage>
</organism>
<evidence type="ECO:0008006" key="4">
    <source>
        <dbReference type="Google" id="ProtNLM"/>
    </source>
</evidence>
<name>A0A2K1KGN4_PHYPA</name>
<gene>
    <name evidence="1" type="ORF">PHYPA_009321</name>
</gene>
<dbReference type="EnsemblPlants" id="Pp3c6_22120V3.1">
    <property type="protein sequence ID" value="PAC:32976867.CDS.1"/>
    <property type="gene ID" value="Pp3c6_22120"/>
</dbReference>
<dbReference type="GO" id="GO:0004672">
    <property type="term" value="F:protein kinase activity"/>
    <property type="evidence" value="ECO:0007669"/>
    <property type="project" value="InterPro"/>
</dbReference>
<reference evidence="1 3" key="2">
    <citation type="journal article" date="2018" name="Plant J.">
        <title>The Physcomitrella patens chromosome-scale assembly reveals moss genome structure and evolution.</title>
        <authorList>
            <person name="Lang D."/>
            <person name="Ullrich K.K."/>
            <person name="Murat F."/>
            <person name="Fuchs J."/>
            <person name="Jenkins J."/>
            <person name="Haas F.B."/>
            <person name="Piednoel M."/>
            <person name="Gundlach H."/>
            <person name="Van Bel M."/>
            <person name="Meyberg R."/>
            <person name="Vives C."/>
            <person name="Morata J."/>
            <person name="Symeonidi A."/>
            <person name="Hiss M."/>
            <person name="Muchero W."/>
            <person name="Kamisugi Y."/>
            <person name="Saleh O."/>
            <person name="Blanc G."/>
            <person name="Decker E.L."/>
            <person name="van Gessel N."/>
            <person name="Grimwood J."/>
            <person name="Hayes R.D."/>
            <person name="Graham S.W."/>
            <person name="Gunter L.E."/>
            <person name="McDaniel S.F."/>
            <person name="Hoernstein S.N.W."/>
            <person name="Larsson A."/>
            <person name="Li F.W."/>
            <person name="Perroud P.F."/>
            <person name="Phillips J."/>
            <person name="Ranjan P."/>
            <person name="Rokshar D.S."/>
            <person name="Rothfels C.J."/>
            <person name="Schneider L."/>
            <person name="Shu S."/>
            <person name="Stevenson D.W."/>
            <person name="Thummler F."/>
            <person name="Tillich M."/>
            <person name="Villarreal Aguilar J.C."/>
            <person name="Widiez T."/>
            <person name="Wong G.K."/>
            <person name="Wymore A."/>
            <person name="Zhang Y."/>
            <person name="Zimmer A.D."/>
            <person name="Quatrano R.S."/>
            <person name="Mayer K.F.X."/>
            <person name="Goodstein D."/>
            <person name="Casacuberta J.M."/>
            <person name="Vandepoele K."/>
            <person name="Reski R."/>
            <person name="Cuming A.C."/>
            <person name="Tuskan G.A."/>
            <person name="Maumus F."/>
            <person name="Salse J."/>
            <person name="Schmutz J."/>
            <person name="Rensing S.A."/>
        </authorList>
    </citation>
    <scope>NUCLEOTIDE SEQUENCE [LARGE SCALE GENOMIC DNA]</scope>
    <source>
        <strain evidence="2 3">cv. Gransden 2004</strain>
    </source>
</reference>
<protein>
    <recommendedName>
        <fullName evidence="4">Serine-threonine/tyrosine-protein kinase catalytic domain-containing protein</fullName>
    </recommendedName>
</protein>
<dbReference type="PANTHER" id="PTHR45863">
    <property type="entry name" value="SERINE/THREONINE-PROTEIN KINASE BSK5"/>
    <property type="match status" value="1"/>
</dbReference>
<dbReference type="Gramene" id="Pp3c6_22120V3.1">
    <property type="protein sequence ID" value="PAC:32976867.CDS.1"/>
    <property type="gene ID" value="Pp3c6_22120"/>
</dbReference>
<evidence type="ECO:0000313" key="3">
    <source>
        <dbReference type="Proteomes" id="UP000006727"/>
    </source>
</evidence>